<dbReference type="PANTHER" id="PTHR47901">
    <property type="entry name" value="CASPASE RECRUITMENT DOMAIN-CONTAINING PROTEIN 18"/>
    <property type="match status" value="1"/>
</dbReference>
<evidence type="ECO:0000256" key="1">
    <source>
        <dbReference type="ARBA" id="ARBA00010134"/>
    </source>
</evidence>
<feature type="domain" description="Caspase family p20" evidence="11">
    <location>
        <begin position="209"/>
        <end position="337"/>
    </location>
</feature>
<dbReference type="AlphaFoldDB" id="A0AAD4JXZ7"/>
<dbReference type="GO" id="GO:0006915">
    <property type="term" value="P:apoptotic process"/>
    <property type="evidence" value="ECO:0007669"/>
    <property type="project" value="UniProtKB-KW"/>
</dbReference>
<feature type="active site" evidence="7">
    <location>
        <position position="333"/>
    </location>
</feature>
<evidence type="ECO:0000256" key="8">
    <source>
        <dbReference type="RuleBase" id="RU003971"/>
    </source>
</evidence>
<dbReference type="InterPro" id="IPR002138">
    <property type="entry name" value="Pept_C14_p10"/>
</dbReference>
<dbReference type="PROSITE" id="PS50207">
    <property type="entry name" value="CASPASE_P10"/>
    <property type="match status" value="1"/>
</dbReference>
<dbReference type="PANTHER" id="PTHR47901:SF8">
    <property type="entry name" value="CASPASE-3"/>
    <property type="match status" value="1"/>
</dbReference>
<dbReference type="PRINTS" id="PR00376">
    <property type="entry name" value="IL1BCENZYME"/>
</dbReference>
<keyword evidence="3" id="KW-0053">Apoptosis</keyword>
<evidence type="ECO:0000259" key="11">
    <source>
        <dbReference type="PROSITE" id="PS50208"/>
    </source>
</evidence>
<dbReference type="GO" id="GO:0004197">
    <property type="term" value="F:cysteine-type endopeptidase activity"/>
    <property type="evidence" value="ECO:0007669"/>
    <property type="project" value="InterPro"/>
</dbReference>
<evidence type="ECO:0000256" key="7">
    <source>
        <dbReference type="PIRSR" id="PIRSR038001-1"/>
    </source>
</evidence>
<dbReference type="EMBL" id="JAJJHW010002585">
    <property type="protein sequence ID" value="KAH8369985.1"/>
    <property type="molecule type" value="Genomic_DNA"/>
</dbReference>
<evidence type="ECO:0008006" key="14">
    <source>
        <dbReference type="Google" id="ProtNLM"/>
    </source>
</evidence>
<dbReference type="Pfam" id="PF00656">
    <property type="entry name" value="Peptidase_C14"/>
    <property type="match status" value="1"/>
</dbReference>
<evidence type="ECO:0000259" key="10">
    <source>
        <dbReference type="PROSITE" id="PS50207"/>
    </source>
</evidence>
<dbReference type="InterPro" id="IPR011029">
    <property type="entry name" value="DEATH-like_dom_sf"/>
</dbReference>
<dbReference type="PROSITE" id="PS01122">
    <property type="entry name" value="CASPASE_CYS"/>
    <property type="match status" value="1"/>
</dbReference>
<dbReference type="InterPro" id="IPR029030">
    <property type="entry name" value="Caspase-like_dom_sf"/>
</dbReference>
<dbReference type="InterPro" id="IPR001309">
    <property type="entry name" value="Pept_C14_p20"/>
</dbReference>
<dbReference type="GO" id="GO:0006508">
    <property type="term" value="P:proteolysis"/>
    <property type="evidence" value="ECO:0007669"/>
    <property type="project" value="UniProtKB-KW"/>
</dbReference>
<dbReference type="PROSITE" id="PS50208">
    <property type="entry name" value="CASPASE_P20"/>
    <property type="match status" value="1"/>
</dbReference>
<sequence length="457" mass="52138">MEVEHGGERELGMQQKHRKHIEANIANLRKCTNYKAIMHESVVCGLLSETMRHNIEELNGEAYSMPKEDQELEKHRRYFLKITKRGPLAYEDLKKVLRRLGYVDALRILDSVDNQNNEFISINQRPSGSSNNNVVNSNSNVHSNNNNNGNNNSKLDTDIVDNRLKSPSDPEWRLQPYTTPVVGQTRVVIKSDRIHTDKLPTYKMQSQHDRGVLFIVNIIDFLDPGKKRSGAEGDGDSLIHVFREIGFTIFNYHNLNQEDFFSTLHKLTESDYVKRTECFVLVLMTHGERINAKDRVLFSDGSLSEVKKITDHFQADKCPHLRDKPKVLIFPFCRGDKADSGRDVAHIPQEPQVQHDSITYTNVPTLTNMLVAYASVPGYETHRDPTNGSWYIQKLCDVIANNAHDTCMEDLLKLTEAAVAKMRTQKGDLQTAQYENSGFSKKLFFNPGCYLDPNTAN</sequence>
<keyword evidence="13" id="KW-1185">Reference proteome</keyword>
<dbReference type="SUPFAM" id="SSF52129">
    <property type="entry name" value="Caspase-like"/>
    <property type="match status" value="1"/>
</dbReference>
<comment type="similarity">
    <text evidence="1 8">Belongs to the peptidase C14A family.</text>
</comment>
<organism evidence="12 13">
    <name type="scientific">Drosophila rubida</name>
    <dbReference type="NCBI Taxonomy" id="30044"/>
    <lineage>
        <taxon>Eukaryota</taxon>
        <taxon>Metazoa</taxon>
        <taxon>Ecdysozoa</taxon>
        <taxon>Arthropoda</taxon>
        <taxon>Hexapoda</taxon>
        <taxon>Insecta</taxon>
        <taxon>Pterygota</taxon>
        <taxon>Neoptera</taxon>
        <taxon>Endopterygota</taxon>
        <taxon>Diptera</taxon>
        <taxon>Brachycera</taxon>
        <taxon>Muscomorpha</taxon>
        <taxon>Ephydroidea</taxon>
        <taxon>Drosophilidae</taxon>
        <taxon>Drosophila</taxon>
    </lineage>
</organism>
<gene>
    <name evidence="12" type="ORF">KR093_001763</name>
</gene>
<evidence type="ECO:0000313" key="13">
    <source>
        <dbReference type="Proteomes" id="UP001200034"/>
    </source>
</evidence>
<dbReference type="Gene3D" id="3.40.50.1460">
    <property type="match status" value="1"/>
</dbReference>
<feature type="active site" evidence="7">
    <location>
        <position position="286"/>
    </location>
</feature>
<dbReference type="Gene3D" id="1.10.533.10">
    <property type="entry name" value="Death Domain, Fas"/>
    <property type="match status" value="1"/>
</dbReference>
<name>A0AAD4JXZ7_9MUSC</name>
<evidence type="ECO:0000256" key="2">
    <source>
        <dbReference type="ARBA" id="ARBA00022670"/>
    </source>
</evidence>
<dbReference type="PIRSF" id="PIRSF038001">
    <property type="entry name" value="Caspase_ICE"/>
    <property type="match status" value="1"/>
</dbReference>
<comment type="caution">
    <text evidence="12">The sequence shown here is derived from an EMBL/GenBank/DDBJ whole genome shotgun (WGS) entry which is preliminary data.</text>
</comment>
<feature type="domain" description="Caspase family p10" evidence="10">
    <location>
        <begin position="359"/>
        <end position="447"/>
    </location>
</feature>
<dbReference type="CDD" id="cd00032">
    <property type="entry name" value="CASc"/>
    <property type="match status" value="1"/>
</dbReference>
<evidence type="ECO:0000256" key="5">
    <source>
        <dbReference type="ARBA" id="ARBA00022807"/>
    </source>
</evidence>
<feature type="compositionally biased region" description="Low complexity" evidence="9">
    <location>
        <begin position="127"/>
        <end position="153"/>
    </location>
</feature>
<dbReference type="InterPro" id="IPR015917">
    <property type="entry name" value="Pept_C14A"/>
</dbReference>
<accession>A0AAD4JXZ7</accession>
<dbReference type="Proteomes" id="UP001200034">
    <property type="component" value="Unassembled WGS sequence"/>
</dbReference>
<evidence type="ECO:0000256" key="6">
    <source>
        <dbReference type="ARBA" id="ARBA00023145"/>
    </source>
</evidence>
<dbReference type="SMART" id="SM00115">
    <property type="entry name" value="CASc"/>
    <property type="match status" value="1"/>
</dbReference>
<evidence type="ECO:0000313" key="12">
    <source>
        <dbReference type="EMBL" id="KAH8369985.1"/>
    </source>
</evidence>
<protein>
    <recommendedName>
        <fullName evidence="14">Caspase Dronc</fullName>
    </recommendedName>
</protein>
<proteinExistence type="inferred from homology"/>
<feature type="region of interest" description="Disordered" evidence="9">
    <location>
        <begin position="121"/>
        <end position="155"/>
    </location>
</feature>
<evidence type="ECO:0000256" key="3">
    <source>
        <dbReference type="ARBA" id="ARBA00022703"/>
    </source>
</evidence>
<keyword evidence="5" id="KW-0788">Thiol protease</keyword>
<evidence type="ECO:0000256" key="4">
    <source>
        <dbReference type="ARBA" id="ARBA00022801"/>
    </source>
</evidence>
<keyword evidence="4" id="KW-0378">Hydrolase</keyword>
<keyword evidence="6" id="KW-0865">Zymogen</keyword>
<dbReference type="InterPro" id="IPR002398">
    <property type="entry name" value="Pept_C14"/>
</dbReference>
<dbReference type="InterPro" id="IPR011600">
    <property type="entry name" value="Pept_C14_caspase"/>
</dbReference>
<reference evidence="12" key="1">
    <citation type="journal article" date="2021" name="Mol. Ecol. Resour.">
        <title>Phylogenomic analyses of the genus Drosophila reveals genomic signals of climate adaptation.</title>
        <authorList>
            <person name="Li F."/>
            <person name="Rane R.V."/>
            <person name="Luria V."/>
            <person name="Xiong Z."/>
            <person name="Chen J."/>
            <person name="Li Z."/>
            <person name="Catullo R.A."/>
            <person name="Griffin P.C."/>
            <person name="Schiffer M."/>
            <person name="Pearce S."/>
            <person name="Lee S.F."/>
            <person name="McElroy K."/>
            <person name="Stocker A."/>
            <person name="Shirriffs J."/>
            <person name="Cockerell F."/>
            <person name="Coppin C."/>
            <person name="Sgro C.M."/>
            <person name="Karger A."/>
            <person name="Cain J.W."/>
            <person name="Weber J.A."/>
            <person name="Santpere G."/>
            <person name="Kirschner M.W."/>
            <person name="Hoffmann A.A."/>
            <person name="Oakeshott J.G."/>
            <person name="Zhang G."/>
        </authorList>
    </citation>
    <scope>NUCLEOTIDE SEQUENCE</scope>
    <source>
        <strain evidence="12">BGI-SZ-2011g</strain>
    </source>
</reference>
<dbReference type="InterPro" id="IPR033139">
    <property type="entry name" value="Caspase_cys_AS"/>
</dbReference>
<evidence type="ECO:0000256" key="9">
    <source>
        <dbReference type="SAM" id="MobiDB-lite"/>
    </source>
</evidence>
<keyword evidence="2" id="KW-0645">Protease</keyword>